<dbReference type="EMBL" id="JABSTV010001255">
    <property type="protein sequence ID" value="KAH7935582.1"/>
    <property type="molecule type" value="Genomic_DNA"/>
</dbReference>
<comment type="caution">
    <text evidence="2">The sequence shown here is derived from an EMBL/GenBank/DDBJ whole genome shotgun (WGS) entry which is preliminary data.</text>
</comment>
<organism evidence="2 3">
    <name type="scientific">Rhipicephalus sanguineus</name>
    <name type="common">Brown dog tick</name>
    <name type="synonym">Ixodes sanguineus</name>
    <dbReference type="NCBI Taxonomy" id="34632"/>
    <lineage>
        <taxon>Eukaryota</taxon>
        <taxon>Metazoa</taxon>
        <taxon>Ecdysozoa</taxon>
        <taxon>Arthropoda</taxon>
        <taxon>Chelicerata</taxon>
        <taxon>Arachnida</taxon>
        <taxon>Acari</taxon>
        <taxon>Parasitiformes</taxon>
        <taxon>Ixodida</taxon>
        <taxon>Ixodoidea</taxon>
        <taxon>Ixodidae</taxon>
        <taxon>Rhipicephalinae</taxon>
        <taxon>Rhipicephalus</taxon>
        <taxon>Rhipicephalus</taxon>
    </lineage>
</organism>
<accession>A0A9D4SNC3</accession>
<gene>
    <name evidence="2" type="ORF">HPB52_009990</name>
</gene>
<reference evidence="2" key="1">
    <citation type="journal article" date="2020" name="Cell">
        <title>Large-Scale Comparative Analyses of Tick Genomes Elucidate Their Genetic Diversity and Vector Capacities.</title>
        <authorList>
            <consortium name="Tick Genome and Microbiome Consortium (TIGMIC)"/>
            <person name="Jia N."/>
            <person name="Wang J."/>
            <person name="Shi W."/>
            <person name="Du L."/>
            <person name="Sun Y."/>
            <person name="Zhan W."/>
            <person name="Jiang J.F."/>
            <person name="Wang Q."/>
            <person name="Zhang B."/>
            <person name="Ji P."/>
            <person name="Bell-Sakyi L."/>
            <person name="Cui X.M."/>
            <person name="Yuan T.T."/>
            <person name="Jiang B.G."/>
            <person name="Yang W.F."/>
            <person name="Lam T.T."/>
            <person name="Chang Q.C."/>
            <person name="Ding S.J."/>
            <person name="Wang X.J."/>
            <person name="Zhu J.G."/>
            <person name="Ruan X.D."/>
            <person name="Zhao L."/>
            <person name="Wei J.T."/>
            <person name="Ye R.Z."/>
            <person name="Que T.C."/>
            <person name="Du C.H."/>
            <person name="Zhou Y.H."/>
            <person name="Cheng J.X."/>
            <person name="Dai P.F."/>
            <person name="Guo W.B."/>
            <person name="Han X.H."/>
            <person name="Huang E.J."/>
            <person name="Li L.F."/>
            <person name="Wei W."/>
            <person name="Gao Y.C."/>
            <person name="Liu J.Z."/>
            <person name="Shao H.Z."/>
            <person name="Wang X."/>
            <person name="Wang C.C."/>
            <person name="Yang T.C."/>
            <person name="Huo Q.B."/>
            <person name="Li W."/>
            <person name="Chen H.Y."/>
            <person name="Chen S.E."/>
            <person name="Zhou L.G."/>
            <person name="Ni X.B."/>
            <person name="Tian J.H."/>
            <person name="Sheng Y."/>
            <person name="Liu T."/>
            <person name="Pan Y.S."/>
            <person name="Xia L.Y."/>
            <person name="Li J."/>
            <person name="Zhao F."/>
            <person name="Cao W.C."/>
        </authorList>
    </citation>
    <scope>NUCLEOTIDE SEQUENCE</scope>
    <source>
        <strain evidence="2">Rsan-2018</strain>
    </source>
</reference>
<sequence length="109" mass="11240">MSAFDPLHAANAPPPAKTVLPDSNDAMGAAAGPNMAAHRKLCILVPALRLLTVAFSSRQYGVVRCGSVLNAAGEALDAAFRSALTKTEGACECSVSQRALADDNSGWIK</sequence>
<name>A0A9D4SNC3_RHISA</name>
<dbReference type="Proteomes" id="UP000821837">
    <property type="component" value="Unassembled WGS sequence"/>
</dbReference>
<evidence type="ECO:0000313" key="2">
    <source>
        <dbReference type="EMBL" id="KAH7935582.1"/>
    </source>
</evidence>
<protein>
    <submittedName>
        <fullName evidence="2">Uncharacterized protein</fullName>
    </submittedName>
</protein>
<evidence type="ECO:0000313" key="3">
    <source>
        <dbReference type="Proteomes" id="UP000821837"/>
    </source>
</evidence>
<feature type="region of interest" description="Disordered" evidence="1">
    <location>
        <begin position="1"/>
        <end position="25"/>
    </location>
</feature>
<keyword evidence="3" id="KW-1185">Reference proteome</keyword>
<reference evidence="2" key="2">
    <citation type="submission" date="2021-09" db="EMBL/GenBank/DDBJ databases">
        <authorList>
            <person name="Jia N."/>
            <person name="Wang J."/>
            <person name="Shi W."/>
            <person name="Du L."/>
            <person name="Sun Y."/>
            <person name="Zhan W."/>
            <person name="Jiang J."/>
            <person name="Wang Q."/>
            <person name="Zhang B."/>
            <person name="Ji P."/>
            <person name="Sakyi L.B."/>
            <person name="Cui X."/>
            <person name="Yuan T."/>
            <person name="Jiang B."/>
            <person name="Yang W."/>
            <person name="Lam T.T.-Y."/>
            <person name="Chang Q."/>
            <person name="Ding S."/>
            <person name="Wang X."/>
            <person name="Zhu J."/>
            <person name="Ruan X."/>
            <person name="Zhao L."/>
            <person name="Wei J."/>
            <person name="Que T."/>
            <person name="Du C."/>
            <person name="Cheng J."/>
            <person name="Dai P."/>
            <person name="Han X."/>
            <person name="Huang E."/>
            <person name="Gao Y."/>
            <person name="Liu J."/>
            <person name="Shao H."/>
            <person name="Ye R."/>
            <person name="Li L."/>
            <person name="Wei W."/>
            <person name="Wang X."/>
            <person name="Wang C."/>
            <person name="Huo Q."/>
            <person name="Li W."/>
            <person name="Guo W."/>
            <person name="Chen H."/>
            <person name="Chen S."/>
            <person name="Zhou L."/>
            <person name="Zhou L."/>
            <person name="Ni X."/>
            <person name="Tian J."/>
            <person name="Zhou Y."/>
            <person name="Sheng Y."/>
            <person name="Liu T."/>
            <person name="Pan Y."/>
            <person name="Xia L."/>
            <person name="Li J."/>
            <person name="Zhao F."/>
            <person name="Cao W."/>
        </authorList>
    </citation>
    <scope>NUCLEOTIDE SEQUENCE</scope>
    <source>
        <strain evidence="2">Rsan-2018</strain>
        <tissue evidence="2">Larvae</tissue>
    </source>
</reference>
<dbReference type="AlphaFoldDB" id="A0A9D4SNC3"/>
<evidence type="ECO:0000256" key="1">
    <source>
        <dbReference type="SAM" id="MobiDB-lite"/>
    </source>
</evidence>
<proteinExistence type="predicted"/>